<organism evidence="6 7">
    <name type="scientific">Heracleum sosnowskyi</name>
    <dbReference type="NCBI Taxonomy" id="360622"/>
    <lineage>
        <taxon>Eukaryota</taxon>
        <taxon>Viridiplantae</taxon>
        <taxon>Streptophyta</taxon>
        <taxon>Embryophyta</taxon>
        <taxon>Tracheophyta</taxon>
        <taxon>Spermatophyta</taxon>
        <taxon>Magnoliopsida</taxon>
        <taxon>eudicotyledons</taxon>
        <taxon>Gunneridae</taxon>
        <taxon>Pentapetalae</taxon>
        <taxon>asterids</taxon>
        <taxon>campanulids</taxon>
        <taxon>Apiales</taxon>
        <taxon>Apiaceae</taxon>
        <taxon>Apioideae</taxon>
        <taxon>apioid superclade</taxon>
        <taxon>Tordylieae</taxon>
        <taxon>Tordyliinae</taxon>
        <taxon>Heracleum</taxon>
    </lineage>
</organism>
<proteinExistence type="predicted"/>
<keyword evidence="2" id="KW-0479">Metal-binding</keyword>
<comment type="caution">
    <text evidence="6">The sequence shown here is derived from an EMBL/GenBank/DDBJ whole genome shotgun (WGS) entry which is preliminary data.</text>
</comment>
<evidence type="ECO:0000256" key="2">
    <source>
        <dbReference type="ARBA" id="ARBA00022723"/>
    </source>
</evidence>
<dbReference type="Proteomes" id="UP001237642">
    <property type="component" value="Unassembled WGS sequence"/>
</dbReference>
<dbReference type="InterPro" id="IPR052035">
    <property type="entry name" value="ZnF_BED_domain_contain"/>
</dbReference>
<sequence length="238" mass="27201">MFNLLVGLYLRNLKTWMHNQLQFRKSPYNASADLFPSPLNYFERCTSPDEKPVQVQAQKAVGNHLQRLEALPKAELRANYACPSANDTSSLWVHFKKCKKNPERVLDKKQQLLSFKKEKGGASNLLAVTFNNVRCGNVLAKFVVKDDQAFKVVEGEGFKELVQELQPMFVVPSKVTIARDVHHLYFKERAKLMEVLTTTGQRACLTSDCWTYNPEKNKVKDHAEKSKAKKISIIDVDE</sequence>
<evidence type="ECO:0000256" key="1">
    <source>
        <dbReference type="ARBA" id="ARBA00004123"/>
    </source>
</evidence>
<dbReference type="GO" id="GO:0008270">
    <property type="term" value="F:zinc ion binding"/>
    <property type="evidence" value="ECO:0007669"/>
    <property type="project" value="UniProtKB-KW"/>
</dbReference>
<dbReference type="AlphaFoldDB" id="A0AAD8HVS3"/>
<comment type="subcellular location">
    <subcellularLocation>
        <location evidence="1">Nucleus</location>
    </subcellularLocation>
</comment>
<evidence type="ECO:0000313" key="7">
    <source>
        <dbReference type="Proteomes" id="UP001237642"/>
    </source>
</evidence>
<dbReference type="GO" id="GO:0005634">
    <property type="term" value="C:nucleus"/>
    <property type="evidence" value="ECO:0007669"/>
    <property type="project" value="UniProtKB-SubCell"/>
</dbReference>
<protein>
    <submittedName>
        <fullName evidence="6">Uncharacterized protein</fullName>
    </submittedName>
</protein>
<keyword evidence="5" id="KW-0539">Nucleus</keyword>
<name>A0AAD8HVS3_9APIA</name>
<dbReference type="Gene3D" id="1.10.10.1070">
    <property type="entry name" value="Zinc finger, BED domain-containing"/>
    <property type="match status" value="1"/>
</dbReference>
<keyword evidence="4" id="KW-0862">Zinc</keyword>
<evidence type="ECO:0000256" key="5">
    <source>
        <dbReference type="ARBA" id="ARBA00023242"/>
    </source>
</evidence>
<reference evidence="6" key="2">
    <citation type="submission" date="2023-05" db="EMBL/GenBank/DDBJ databases">
        <authorList>
            <person name="Schelkunov M.I."/>
        </authorList>
    </citation>
    <scope>NUCLEOTIDE SEQUENCE</scope>
    <source>
        <strain evidence="6">Hsosn_3</strain>
        <tissue evidence="6">Leaf</tissue>
    </source>
</reference>
<dbReference type="PANTHER" id="PTHR46481:SF10">
    <property type="entry name" value="ZINC FINGER BED DOMAIN-CONTAINING PROTEIN 39"/>
    <property type="match status" value="1"/>
</dbReference>
<evidence type="ECO:0000313" key="6">
    <source>
        <dbReference type="EMBL" id="KAK1374165.1"/>
    </source>
</evidence>
<accession>A0AAD8HVS3</accession>
<reference evidence="6" key="1">
    <citation type="submission" date="2023-02" db="EMBL/GenBank/DDBJ databases">
        <title>Genome of toxic invasive species Heracleum sosnowskyi carries increased number of genes despite the absence of recent whole-genome duplications.</title>
        <authorList>
            <person name="Schelkunov M."/>
            <person name="Shtratnikova V."/>
            <person name="Makarenko M."/>
            <person name="Klepikova A."/>
            <person name="Omelchenko D."/>
            <person name="Novikova G."/>
            <person name="Obukhova E."/>
            <person name="Bogdanov V."/>
            <person name="Penin A."/>
            <person name="Logacheva M."/>
        </authorList>
    </citation>
    <scope>NUCLEOTIDE SEQUENCE</scope>
    <source>
        <strain evidence="6">Hsosn_3</strain>
        <tissue evidence="6">Leaf</tissue>
    </source>
</reference>
<keyword evidence="7" id="KW-1185">Reference proteome</keyword>
<dbReference type="EMBL" id="JAUIZM010000007">
    <property type="protein sequence ID" value="KAK1374165.1"/>
    <property type="molecule type" value="Genomic_DNA"/>
</dbReference>
<dbReference type="PANTHER" id="PTHR46481">
    <property type="entry name" value="ZINC FINGER BED DOMAIN-CONTAINING PROTEIN 4"/>
    <property type="match status" value="1"/>
</dbReference>
<evidence type="ECO:0000256" key="4">
    <source>
        <dbReference type="ARBA" id="ARBA00022833"/>
    </source>
</evidence>
<keyword evidence="3" id="KW-0863">Zinc-finger</keyword>
<gene>
    <name evidence="6" type="ORF">POM88_030358</name>
</gene>
<dbReference type="SUPFAM" id="SSF140996">
    <property type="entry name" value="Hermes dimerisation domain"/>
    <property type="match status" value="1"/>
</dbReference>
<evidence type="ECO:0000256" key="3">
    <source>
        <dbReference type="ARBA" id="ARBA00022771"/>
    </source>
</evidence>